<feature type="transmembrane region" description="Helical" evidence="6">
    <location>
        <begin position="53"/>
        <end position="76"/>
    </location>
</feature>
<evidence type="ECO:0000256" key="3">
    <source>
        <dbReference type="ARBA" id="ARBA00023157"/>
    </source>
</evidence>
<keyword evidence="4" id="KW-0768">Sushi</keyword>
<evidence type="ECO:0000313" key="8">
    <source>
        <dbReference type="EMBL" id="CAI8019767.1"/>
    </source>
</evidence>
<dbReference type="SMART" id="SM00032">
    <property type="entry name" value="CCP"/>
    <property type="match status" value="1"/>
</dbReference>
<evidence type="ECO:0000256" key="5">
    <source>
        <dbReference type="SAM" id="MobiDB-lite"/>
    </source>
</evidence>
<evidence type="ECO:0000256" key="6">
    <source>
        <dbReference type="SAM" id="Phobius"/>
    </source>
</evidence>
<keyword evidence="6" id="KW-0472">Membrane</keyword>
<proteinExistence type="predicted"/>
<evidence type="ECO:0000256" key="2">
    <source>
        <dbReference type="ARBA" id="ARBA00022737"/>
    </source>
</evidence>
<dbReference type="PROSITE" id="PS50923">
    <property type="entry name" value="SUSHI"/>
    <property type="match status" value="1"/>
</dbReference>
<feature type="transmembrane region" description="Helical" evidence="6">
    <location>
        <begin position="657"/>
        <end position="681"/>
    </location>
</feature>
<feature type="transmembrane region" description="Helical" evidence="6">
    <location>
        <begin position="585"/>
        <end position="615"/>
    </location>
</feature>
<feature type="domain" description="Sushi" evidence="7">
    <location>
        <begin position="833"/>
        <end position="887"/>
    </location>
</feature>
<keyword evidence="3 4" id="KW-1015">Disulfide bond</keyword>
<dbReference type="CDD" id="cd00033">
    <property type="entry name" value="CCP"/>
    <property type="match status" value="1"/>
</dbReference>
<keyword evidence="2" id="KW-0677">Repeat</keyword>
<feature type="transmembrane region" description="Helical" evidence="6">
    <location>
        <begin position="555"/>
        <end position="578"/>
    </location>
</feature>
<dbReference type="PANTHER" id="PTHR45656:SF4">
    <property type="entry name" value="PROTEIN CBR-CLEC-78"/>
    <property type="match status" value="1"/>
</dbReference>
<feature type="transmembrane region" description="Helical" evidence="6">
    <location>
        <begin position="896"/>
        <end position="922"/>
    </location>
</feature>
<gene>
    <name evidence="8" type="ORF">GBAR_LOCUS11855</name>
</gene>
<feature type="compositionally biased region" description="Pro residues" evidence="5">
    <location>
        <begin position="324"/>
        <end position="335"/>
    </location>
</feature>
<dbReference type="Gene3D" id="2.10.70.10">
    <property type="entry name" value="Complement Module, domain 1"/>
    <property type="match status" value="1"/>
</dbReference>
<keyword evidence="1" id="KW-0732">Signal</keyword>
<dbReference type="EMBL" id="CASHTH010001775">
    <property type="protein sequence ID" value="CAI8019767.1"/>
    <property type="molecule type" value="Genomic_DNA"/>
</dbReference>
<feature type="disulfide bond" evidence="4">
    <location>
        <begin position="858"/>
        <end position="885"/>
    </location>
</feature>
<evidence type="ECO:0000256" key="4">
    <source>
        <dbReference type="PROSITE-ProRule" id="PRU00302"/>
    </source>
</evidence>
<dbReference type="InterPro" id="IPR000436">
    <property type="entry name" value="Sushi_SCR_CCP_dom"/>
</dbReference>
<keyword evidence="9" id="KW-1185">Reference proteome</keyword>
<name>A0AA35WMU4_GEOBA</name>
<protein>
    <recommendedName>
        <fullName evidence="7">Sushi domain-containing protein</fullName>
    </recommendedName>
</protein>
<feature type="compositionally biased region" description="Pro residues" evidence="5">
    <location>
        <begin position="366"/>
        <end position="380"/>
    </location>
</feature>
<dbReference type="SUPFAM" id="SSF57535">
    <property type="entry name" value="Complement control module/SCR domain"/>
    <property type="match status" value="1"/>
</dbReference>
<feature type="transmembrane region" description="Helical" evidence="6">
    <location>
        <begin position="485"/>
        <end position="508"/>
    </location>
</feature>
<evidence type="ECO:0000313" key="9">
    <source>
        <dbReference type="Proteomes" id="UP001174909"/>
    </source>
</evidence>
<dbReference type="InterPro" id="IPR035976">
    <property type="entry name" value="Sushi/SCR/CCP_sf"/>
</dbReference>
<feature type="transmembrane region" description="Helical" evidence="6">
    <location>
        <begin position="97"/>
        <end position="123"/>
    </location>
</feature>
<feature type="region of interest" description="Disordered" evidence="5">
    <location>
        <begin position="316"/>
        <end position="382"/>
    </location>
</feature>
<evidence type="ECO:0000256" key="1">
    <source>
        <dbReference type="ARBA" id="ARBA00022729"/>
    </source>
</evidence>
<dbReference type="Pfam" id="PF00084">
    <property type="entry name" value="Sushi"/>
    <property type="match status" value="1"/>
</dbReference>
<keyword evidence="6" id="KW-0812">Transmembrane</keyword>
<feature type="transmembrane region" description="Helical" evidence="6">
    <location>
        <begin position="208"/>
        <end position="235"/>
    </location>
</feature>
<evidence type="ECO:0000259" key="7">
    <source>
        <dbReference type="PROSITE" id="PS50923"/>
    </source>
</evidence>
<sequence length="1010" mass="108758">MGDCYVPSTLISWVHEQVPFVDPGFNNSGETAEELVDNLNLGVASFYDYFLRAAVWGGVVFLVAAPLPVLSCVWYCCTIKACRRSREREGGPKRHRLTKAVCLVLLIGLVLANVSFIGVGLGAEEQFDREFRNNFDDIRSLLNNASSLSSNANGNNSSSGNSLDSFSSFKSASEWVLLVCFVALFIPLLAVLFGLIVASICKHPSAMIIALILLLLTTVILVPCIGVGVFLLILYSDVCVGLQYKQLNVTEGCIPQLQSYTDNLESFCSNAYASFLMMVLAVAGTVLAHCCLQLSGSCFAGLYTGYRRSVRIAPFDDNTHEMQPPSPPPNSPLPPDTDEADNAALLLSMDQEPASTAESEENWPHDPLPSAPPPNTPDPPHLLASERMGEVRCYEPSSLIESIHKNVPFLTDREPGESSSELVLSLGDGTRAFYDYFVRALFWGLFIVLAAIVLLAISCCCYCCSICCFCLGQRGDVAKSKRSKCTCGIFLLLAAISCLCMCAVGIWAEVELDSRIMDKSSSVNNYLDSVLNSQSASGENSTVDPFVAADQARHWATVGFLIMVMTLLVGVITVVLCAPVCKSPTVVVVTVVLCTIITLLTAFAAGAILSFLVIFSDVCYGLFSLGGKESCSIESSAYRDDLNVFCNEAYQYGMVSFGIACSLVIGFFIVQILGGVFAGLLTGNSRLPLTKSDIELDGPSVWDAYGTHNLSGLTTESVEISDSFESTMQLYPDNGAKVLPNKDLLRAVSVVIEYICSGHDNCPVAAPALEQIDFECIRGQWSNSVLGMTANTRSTNTEASFTTTSREDCAQCIAPELGEKFSFITDSITHCRGDCGPPVVPANGDVRVFGTSVAVYFCDDGYYLADRSYRVCLDNGAWSGSVPACNKLVDTSEDMIFKIATISLGVLSVILGVVLTLSLVAVRKVHKEVIIMKSRHVQINTAPNESYAIFGNSKHSSHSATNLEGGSAPESDAEYATVHHMKGTCNAGSLPNISVADGSITVRQKKDYKP</sequence>
<accession>A0AA35WMU4</accession>
<feature type="transmembrane region" description="Helical" evidence="6">
    <location>
        <begin position="175"/>
        <end position="201"/>
    </location>
</feature>
<reference evidence="8" key="1">
    <citation type="submission" date="2023-03" db="EMBL/GenBank/DDBJ databases">
        <authorList>
            <person name="Steffen K."/>
            <person name="Cardenas P."/>
        </authorList>
    </citation>
    <scope>NUCLEOTIDE SEQUENCE</scope>
</reference>
<dbReference type="PANTHER" id="PTHR45656">
    <property type="entry name" value="PROTEIN CBR-CLEC-78"/>
    <property type="match status" value="1"/>
</dbReference>
<feature type="transmembrane region" description="Helical" evidence="6">
    <location>
        <begin position="440"/>
        <end position="473"/>
    </location>
</feature>
<dbReference type="InterPro" id="IPR051277">
    <property type="entry name" value="SEZ6_CSMD_C4BPB_Regulators"/>
</dbReference>
<organism evidence="8 9">
    <name type="scientific">Geodia barretti</name>
    <name type="common">Barrett's horny sponge</name>
    <dbReference type="NCBI Taxonomy" id="519541"/>
    <lineage>
        <taxon>Eukaryota</taxon>
        <taxon>Metazoa</taxon>
        <taxon>Porifera</taxon>
        <taxon>Demospongiae</taxon>
        <taxon>Heteroscleromorpha</taxon>
        <taxon>Tetractinellida</taxon>
        <taxon>Astrophorina</taxon>
        <taxon>Geodiidae</taxon>
        <taxon>Geodia</taxon>
    </lineage>
</organism>
<comment type="caution">
    <text evidence="8">The sequence shown here is derived from an EMBL/GenBank/DDBJ whole genome shotgun (WGS) entry which is preliminary data.</text>
</comment>
<dbReference type="Proteomes" id="UP001174909">
    <property type="component" value="Unassembled WGS sequence"/>
</dbReference>
<comment type="caution">
    <text evidence="4">Lacks conserved residue(s) required for the propagation of feature annotation.</text>
</comment>
<dbReference type="AlphaFoldDB" id="A0AA35WMU4"/>
<keyword evidence="6" id="KW-1133">Transmembrane helix</keyword>